<dbReference type="PANTHER" id="PTHR11070:SF2">
    <property type="entry name" value="ATP-DEPENDENT DNA HELICASE SRS2"/>
    <property type="match status" value="1"/>
</dbReference>
<evidence type="ECO:0000256" key="2">
    <source>
        <dbReference type="ARBA" id="ARBA00022741"/>
    </source>
</evidence>
<dbReference type="GO" id="GO:0016539">
    <property type="term" value="P:intein-mediated protein splicing"/>
    <property type="evidence" value="ECO:0007669"/>
    <property type="project" value="InterPro"/>
</dbReference>
<dbReference type="GO" id="GO:0043138">
    <property type="term" value="F:3'-5' DNA helicase activity"/>
    <property type="evidence" value="ECO:0007669"/>
    <property type="project" value="UniProtKB-EC"/>
</dbReference>
<dbReference type="Gene3D" id="1.10.486.10">
    <property type="entry name" value="PCRA, domain 4"/>
    <property type="match status" value="1"/>
</dbReference>
<evidence type="ECO:0000256" key="5">
    <source>
        <dbReference type="ARBA" id="ARBA00022813"/>
    </source>
</evidence>
<dbReference type="CDD" id="cd00081">
    <property type="entry name" value="Hint"/>
    <property type="match status" value="1"/>
</dbReference>
<evidence type="ECO:0000256" key="7">
    <source>
        <dbReference type="ARBA" id="ARBA00023000"/>
    </source>
</evidence>
<comment type="catalytic activity">
    <reaction evidence="10">
        <text>Couples ATP hydrolysis with the unwinding of duplex DNA by translocating in the 3'-5' direction.</text>
        <dbReference type="EC" id="5.6.2.4"/>
    </reaction>
</comment>
<dbReference type="InterPro" id="IPR027417">
    <property type="entry name" value="P-loop_NTPase"/>
</dbReference>
<dbReference type="InterPro" id="IPR014016">
    <property type="entry name" value="UvrD-like_ATP-bd"/>
</dbReference>
<dbReference type="InterPro" id="IPR004860">
    <property type="entry name" value="LAGLIDADG_dom"/>
</dbReference>
<dbReference type="PANTHER" id="PTHR11070">
    <property type="entry name" value="UVRD / RECB / PCRA DNA HELICASE FAMILY MEMBER"/>
    <property type="match status" value="1"/>
</dbReference>
<feature type="domain" description="UvrD-like helicase ATP-binding" evidence="17">
    <location>
        <begin position="477"/>
        <end position="757"/>
    </location>
</feature>
<evidence type="ECO:0000259" key="16">
    <source>
        <dbReference type="PROSITE" id="PS50819"/>
    </source>
</evidence>
<dbReference type="Pfam" id="PF13361">
    <property type="entry name" value="UvrD_C"/>
    <property type="match status" value="1"/>
</dbReference>
<dbReference type="GO" id="GO:0000725">
    <property type="term" value="P:recombinational repair"/>
    <property type="evidence" value="ECO:0007669"/>
    <property type="project" value="TreeGrafter"/>
</dbReference>
<dbReference type="InterPro" id="IPR003586">
    <property type="entry name" value="Hint_dom_C"/>
</dbReference>
<evidence type="ECO:0000256" key="13">
    <source>
        <dbReference type="ARBA" id="ARBA00048988"/>
    </source>
</evidence>
<dbReference type="CDD" id="cd17932">
    <property type="entry name" value="DEXQc_UvrD"/>
    <property type="match status" value="1"/>
</dbReference>
<dbReference type="InterPro" id="IPR000212">
    <property type="entry name" value="DNA_helicase_UvrD/REP"/>
</dbReference>
<keyword evidence="9" id="KW-0413">Isomerase</keyword>
<dbReference type="Gene3D" id="3.10.28.10">
    <property type="entry name" value="Homing endonucleases"/>
    <property type="match status" value="1"/>
</dbReference>
<evidence type="ECO:0000256" key="12">
    <source>
        <dbReference type="ARBA" id="ARBA00034923"/>
    </source>
</evidence>
<dbReference type="SMART" id="SM00305">
    <property type="entry name" value="HintC"/>
    <property type="match status" value="1"/>
</dbReference>
<evidence type="ECO:0000313" key="19">
    <source>
        <dbReference type="EMBL" id="CAA9581756.1"/>
    </source>
</evidence>
<evidence type="ECO:0000256" key="3">
    <source>
        <dbReference type="ARBA" id="ARBA00022801"/>
    </source>
</evidence>
<dbReference type="EMBL" id="CADCWN010000245">
    <property type="protein sequence ID" value="CAA9581756.1"/>
    <property type="molecule type" value="Genomic_DNA"/>
</dbReference>
<keyword evidence="7" id="KW-0651">Protein splicing</keyword>
<dbReference type="InterPro" id="IPR004042">
    <property type="entry name" value="Intein_endonuc_central"/>
</dbReference>
<dbReference type="PROSITE" id="PS50817">
    <property type="entry name" value="INTEIN_N_TER"/>
    <property type="match status" value="1"/>
</dbReference>
<evidence type="ECO:0000256" key="1">
    <source>
        <dbReference type="ARBA" id="ARBA00009922"/>
    </source>
</evidence>
<dbReference type="GO" id="GO:0003677">
    <property type="term" value="F:DNA binding"/>
    <property type="evidence" value="ECO:0007669"/>
    <property type="project" value="UniProtKB-KW"/>
</dbReference>
<gene>
    <name evidence="19" type="ORF">AVDCRST_MAG18-3237</name>
</gene>
<keyword evidence="2 14" id="KW-0547">Nucleotide-binding</keyword>
<dbReference type="InterPro" id="IPR030934">
    <property type="entry name" value="Intein_C"/>
</dbReference>
<dbReference type="GO" id="GO:0004519">
    <property type="term" value="F:endonuclease activity"/>
    <property type="evidence" value="ECO:0007669"/>
    <property type="project" value="InterPro"/>
</dbReference>
<keyword evidence="8" id="KW-0238">DNA-binding</keyword>
<comment type="catalytic activity">
    <reaction evidence="13">
        <text>ATP + H2O = ADP + phosphate + H(+)</text>
        <dbReference type="Rhea" id="RHEA:13065"/>
        <dbReference type="ChEBI" id="CHEBI:15377"/>
        <dbReference type="ChEBI" id="CHEBI:15378"/>
        <dbReference type="ChEBI" id="CHEBI:30616"/>
        <dbReference type="ChEBI" id="CHEBI:43474"/>
        <dbReference type="ChEBI" id="CHEBI:456216"/>
        <dbReference type="EC" id="5.6.2.4"/>
    </reaction>
</comment>
<feature type="compositionally biased region" description="Gly residues" evidence="15">
    <location>
        <begin position="1162"/>
        <end position="1177"/>
    </location>
</feature>
<dbReference type="CDD" id="cd18807">
    <property type="entry name" value="SF1_C_UvrD"/>
    <property type="match status" value="1"/>
</dbReference>
<evidence type="ECO:0000259" key="18">
    <source>
        <dbReference type="PROSITE" id="PS51217"/>
    </source>
</evidence>
<dbReference type="InterPro" id="IPR006141">
    <property type="entry name" value="Intein_N"/>
</dbReference>
<dbReference type="Pfam" id="PF21196">
    <property type="entry name" value="PcrA_UvrD_tudor"/>
    <property type="match status" value="1"/>
</dbReference>
<dbReference type="Gene3D" id="2.170.16.10">
    <property type="entry name" value="Hedgehog/Intein (Hint) domain"/>
    <property type="match status" value="2"/>
</dbReference>
<organism evidence="19">
    <name type="scientific">uncultured Thermomicrobiales bacterium</name>
    <dbReference type="NCBI Taxonomy" id="1645740"/>
    <lineage>
        <taxon>Bacteria</taxon>
        <taxon>Pseudomonadati</taxon>
        <taxon>Thermomicrobiota</taxon>
        <taxon>Thermomicrobia</taxon>
        <taxon>Thermomicrobiales</taxon>
        <taxon>environmental samples</taxon>
    </lineage>
</organism>
<dbReference type="NCBIfam" id="TIGR01443">
    <property type="entry name" value="intein_Cterm"/>
    <property type="match status" value="1"/>
</dbReference>
<feature type="binding site" evidence="14">
    <location>
        <begin position="498"/>
        <end position="505"/>
    </location>
    <ligand>
        <name>ATP</name>
        <dbReference type="ChEBI" id="CHEBI:30616"/>
    </ligand>
</feature>
<proteinExistence type="inferred from homology"/>
<protein>
    <recommendedName>
        <fullName evidence="11">DNA 3'-5' helicase</fullName>
        <ecNumber evidence="11">5.6.2.4</ecNumber>
    </recommendedName>
    <alternativeName>
        <fullName evidence="12">DNA 3'-5' helicase II</fullName>
    </alternativeName>
</protein>
<evidence type="ECO:0000256" key="8">
    <source>
        <dbReference type="ARBA" id="ARBA00023125"/>
    </source>
</evidence>
<dbReference type="PROSITE" id="PS51198">
    <property type="entry name" value="UVRD_HELICASE_ATP_BIND"/>
    <property type="match status" value="1"/>
</dbReference>
<evidence type="ECO:0000259" key="17">
    <source>
        <dbReference type="PROSITE" id="PS51198"/>
    </source>
</evidence>
<dbReference type="GO" id="GO:0005829">
    <property type="term" value="C:cytosol"/>
    <property type="evidence" value="ECO:0007669"/>
    <property type="project" value="TreeGrafter"/>
</dbReference>
<dbReference type="Pfam" id="PF14528">
    <property type="entry name" value="LAGLIDADG_3"/>
    <property type="match status" value="1"/>
</dbReference>
<dbReference type="AlphaFoldDB" id="A0A6J4VLS6"/>
<keyword evidence="6 14" id="KW-0067">ATP-binding</keyword>
<dbReference type="GO" id="GO:0033202">
    <property type="term" value="C:DNA helicase complex"/>
    <property type="evidence" value="ECO:0007669"/>
    <property type="project" value="TreeGrafter"/>
</dbReference>
<feature type="region of interest" description="Disordered" evidence="15">
    <location>
        <begin position="1162"/>
        <end position="1194"/>
    </location>
</feature>
<accession>A0A6J4VLS6</accession>
<keyword evidence="4 14" id="KW-0347">Helicase</keyword>
<comment type="similarity">
    <text evidence="1">Belongs to the helicase family. UvrD subfamily.</text>
</comment>
<dbReference type="GO" id="GO:0005524">
    <property type="term" value="F:ATP binding"/>
    <property type="evidence" value="ECO:0007669"/>
    <property type="project" value="UniProtKB-UniRule"/>
</dbReference>
<evidence type="ECO:0000256" key="10">
    <source>
        <dbReference type="ARBA" id="ARBA00034617"/>
    </source>
</evidence>
<dbReference type="Pfam" id="PF14890">
    <property type="entry name" value="Intein_splicing"/>
    <property type="match status" value="1"/>
</dbReference>
<evidence type="ECO:0000256" key="9">
    <source>
        <dbReference type="ARBA" id="ARBA00023235"/>
    </source>
</evidence>
<sequence>MTGTSELLAGLNAEQRQAVETVDGPVLIMAGPGSGKCVLPDTRLVINDRLQTAEEAWERFHTAAVYDGEGWVSAPSEQAWVDSYDEVTGRFHSAPITALYRQQVSERVRLITFRDGSRIGLTAAHKLFDGLNWTNIIQVGDVLALPGALSHRDRSIDPELAEFFGWLIGEGYERTQHDCIREFSITLKSREQLERIRTVIANLLERYNLGSRKLSIKLNNGRSTYRLGIWSTALYEFLASHGHEFGCRAAQKHVPDVIMRADAEGVAIFLRALFDVEGWVEPGRQQVGISTASQRLAEELRHLLRRFGIWARVSRKMKAATNGTRIARPYWTLYIGGPSLRVFSEQISFGDLMKKEALARCIAKRSNPNRDLLPSGPVIRQLAEATALSPKRLLGNTGQTKGYAALKRCSRESYHNKVRPMLLELVERPGGRLPGNQFRPTRLLSTDDLSHLKHGIVTLDRLATAPLVYEEVAAVDEVDYTGWVYDFTVEGTHNFVAEGVLCHNTRVLTHRIAYLLQERGAAPWQILAVTFTNKAAKEMRDRLERLVGPVAKDLTVGTFHNFCVRVLRQHGYHFGLDRSFTIYDSDDQMNVIKRALKELDLDPKQHAPRAILSRISAAKSVRATPDDFRAQVETYGDEIVARVYPVYQQMLKTFQGLDFDDLLNRTVDLFQYVPEVQRRYQERYRYIMVDEYQDTNHVQYSLIHQLANGPDANLCVVGDEDQSIYRFRGADITNIRNFRRDFPSAKTIFLEQNYRSTQPILEAAMGVIKENPERTEKQLRAVQGAGAKVLVQELYDERQEAQFLVTEISRLHVMRKHPYRDFAVMYRTNAQSRPIEQALDRAKIPLQLIGGIRFHERQEVKDVMALLRTVVNPADTISLRRVIGSDMPLGKGIGPKAIEAIEGWATETSLSLASGFDSLLESEDGMSRSVPPQVSGRSRAALLEFARTFSELRRAAGSLSLSEFFKEAIDRSGYVAFLQESMQAERLENIGELGNEISRWPDQEPISGLTSYLEEKALVSDADTIEDEGDKVTLITLHAAKGLEFPVVFLVGLEEGLLPHSRATQSEDPRELEEERRLAYVGITRAMKLLYLTHAFKRTRFGQEEVSEASRFLLALPEAHLERVSQAPKVSIGVGSRPGGGNGYGRYGGGGATWGNGGRGGAGGGGGSHAYGGGDASGQGTAPKGSFEPTTLGGFKPGDRVLHARFGQGQVINVKNLADDQDVTVKFQDGVVRTLSANFAKLQKR</sequence>
<dbReference type="EC" id="5.6.2.4" evidence="11"/>
<dbReference type="InterPro" id="IPR013986">
    <property type="entry name" value="DExx_box_DNA_helicase_dom_sf"/>
</dbReference>
<dbReference type="PROSITE" id="PS51217">
    <property type="entry name" value="UVRD_HELICASE_CTER"/>
    <property type="match status" value="1"/>
</dbReference>
<reference evidence="19" key="1">
    <citation type="submission" date="2020-02" db="EMBL/GenBank/DDBJ databases">
        <authorList>
            <person name="Meier V. D."/>
        </authorList>
    </citation>
    <scope>NUCLEOTIDE SEQUENCE</scope>
    <source>
        <strain evidence="19">AVDCRST_MAG18</strain>
    </source>
</reference>
<dbReference type="SUPFAM" id="SSF51294">
    <property type="entry name" value="Hedgehog/intein (Hint) domain"/>
    <property type="match status" value="1"/>
</dbReference>
<dbReference type="Gene3D" id="1.10.10.160">
    <property type="match status" value="1"/>
</dbReference>
<dbReference type="InterPro" id="IPR014017">
    <property type="entry name" value="DNA_helicase_UvrD-like_C"/>
</dbReference>
<feature type="domain" description="DOD-type homing endonuclease" evidence="16">
    <location>
        <begin position="163"/>
        <end position="309"/>
    </location>
</feature>
<dbReference type="Pfam" id="PF00580">
    <property type="entry name" value="UvrD-helicase"/>
    <property type="match status" value="1"/>
</dbReference>
<evidence type="ECO:0000256" key="14">
    <source>
        <dbReference type="PROSITE-ProRule" id="PRU00560"/>
    </source>
</evidence>
<keyword evidence="5" id="KW-0068">Autocatalytic cleavage</keyword>
<feature type="domain" description="UvrD-like helicase C-terminal" evidence="18">
    <location>
        <begin position="758"/>
        <end position="1042"/>
    </location>
</feature>
<evidence type="ECO:0000256" key="6">
    <source>
        <dbReference type="ARBA" id="ARBA00022840"/>
    </source>
</evidence>
<evidence type="ECO:0000256" key="11">
    <source>
        <dbReference type="ARBA" id="ARBA00034808"/>
    </source>
</evidence>
<keyword evidence="3 14" id="KW-0378">Hydrolase</keyword>
<dbReference type="PROSITE" id="PS50818">
    <property type="entry name" value="INTEIN_C_TER"/>
    <property type="match status" value="1"/>
</dbReference>
<dbReference type="PRINTS" id="PR00379">
    <property type="entry name" value="INTEIN"/>
</dbReference>
<dbReference type="GO" id="GO:0016787">
    <property type="term" value="F:hydrolase activity"/>
    <property type="evidence" value="ECO:0007669"/>
    <property type="project" value="UniProtKB-UniRule"/>
</dbReference>
<evidence type="ECO:0000256" key="4">
    <source>
        <dbReference type="ARBA" id="ARBA00022806"/>
    </source>
</evidence>
<dbReference type="InterPro" id="IPR027434">
    <property type="entry name" value="Homing_endonucl"/>
</dbReference>
<dbReference type="SUPFAM" id="SSF52540">
    <property type="entry name" value="P-loop containing nucleoside triphosphate hydrolases"/>
    <property type="match status" value="2"/>
</dbReference>
<dbReference type="SUPFAM" id="SSF55608">
    <property type="entry name" value="Homing endonucleases"/>
    <property type="match status" value="1"/>
</dbReference>
<name>A0A6J4VLS6_9BACT</name>
<dbReference type="InterPro" id="IPR006142">
    <property type="entry name" value="INTEIN"/>
</dbReference>
<dbReference type="InterPro" id="IPR036844">
    <property type="entry name" value="Hint_dom_sf"/>
</dbReference>
<evidence type="ECO:0000256" key="15">
    <source>
        <dbReference type="SAM" id="MobiDB-lite"/>
    </source>
</evidence>
<dbReference type="PROSITE" id="PS50819">
    <property type="entry name" value="INTEIN_ENDONUCLEASE"/>
    <property type="match status" value="1"/>
</dbReference>
<dbReference type="Gene3D" id="3.40.50.300">
    <property type="entry name" value="P-loop containing nucleotide triphosphate hydrolases"/>
    <property type="match status" value="3"/>
</dbReference>